<evidence type="ECO:0000256" key="8">
    <source>
        <dbReference type="SAM" id="MobiDB-lite"/>
    </source>
</evidence>
<feature type="compositionally biased region" description="Basic and acidic residues" evidence="8">
    <location>
        <begin position="37"/>
        <end position="55"/>
    </location>
</feature>
<dbReference type="GO" id="GO:0005634">
    <property type="term" value="C:nucleus"/>
    <property type="evidence" value="ECO:0007669"/>
    <property type="project" value="UniProtKB-SubCell"/>
</dbReference>
<comment type="similarity">
    <text evidence="2">Belongs to the rad17/RAD24 family.</text>
</comment>
<sequence length="655" mass="73043">MSYGDIGLRTGLENDRNERDGIGDSDFRFVNGVDSIHPSKAERMEPSKRKAESRKPPKGGFKKSRTRGSRDGGKSFDGTDTTDQFEDKWKRGVDEVVDSRLWVQKHSPVSEKDLAVHKRKVAEVREWIEEQVQDPPEAVVLTLAKSMDLELLEWTTPTPTLWNEFSHHAATGAPYMSKIDEFEVFIEKARKFVSLPTSSLSSSIRPQTKSSGLTKLGASKKRTKLLLIDDLPNVHDKAHRQRLSRTLHGLAVSSRFPTVVVITDAIGIAEYQEDRKVVTSEIIQALERGGAKKVAFNPITVNAILKVLKKVQLIEKSKAPLESLTSIAENCLGDIRQALASLQFLCLGLDSRAPRSSNWDPGGGDAWSFETKLPSNDCKALTQSNVPETPTLGDRDLSLSLFHALGKILHNKRFNDVLAPTNDCEKLRLKEEYRRNPLKMAEPEVVLSQAYAETATVAAFLQENVLQFVDEEATDDVASISSYLSDADCLLGGEGSMRSRRGALNFSDVEPSQVAYAAASSVAARGVLFSNVHPAPPRWQSLRAPFLWQVERQRNRKKIEISSDALSGMFPTIHVSSSVLATEVYPYIQKLPRQSSSIWHATEIYEHICAEPLIPDEDEMELDTMADDAKPVKQNSFVLESIDSEMDIEDEIEEW</sequence>
<dbReference type="EMBL" id="LVLJ01003300">
    <property type="protein sequence ID" value="OAE21969.1"/>
    <property type="molecule type" value="Genomic_DNA"/>
</dbReference>
<dbReference type="Pfam" id="PF03215">
    <property type="entry name" value="Rad17"/>
    <property type="match status" value="1"/>
</dbReference>
<reference evidence="9" key="1">
    <citation type="submission" date="2016-03" db="EMBL/GenBank/DDBJ databases">
        <title>Mechanisms controlling the formation of the plant cell surface in tip-growing cells are functionally conserved among land plants.</title>
        <authorList>
            <person name="Honkanen S."/>
            <person name="Jones V.A."/>
            <person name="Morieri G."/>
            <person name="Champion C."/>
            <person name="Hetherington A.J."/>
            <person name="Kelly S."/>
            <person name="Saint-Marcoux D."/>
            <person name="Proust H."/>
            <person name="Prescott H."/>
            <person name="Dolan L."/>
        </authorList>
    </citation>
    <scope>NUCLEOTIDE SEQUENCE [LARGE SCALE GENOMIC DNA]</scope>
    <source>
        <tissue evidence="9">Whole gametophyte</tissue>
    </source>
</reference>
<feature type="compositionally biased region" description="Basic residues" evidence="8">
    <location>
        <begin position="56"/>
        <end position="67"/>
    </location>
</feature>
<dbReference type="GO" id="GO:0033314">
    <property type="term" value="P:mitotic DNA replication checkpoint signaling"/>
    <property type="evidence" value="ECO:0007669"/>
    <property type="project" value="TreeGrafter"/>
</dbReference>
<dbReference type="GO" id="GO:0006281">
    <property type="term" value="P:DNA repair"/>
    <property type="evidence" value="ECO:0007669"/>
    <property type="project" value="InterPro"/>
</dbReference>
<dbReference type="GO" id="GO:0003689">
    <property type="term" value="F:DNA clamp loader activity"/>
    <property type="evidence" value="ECO:0007669"/>
    <property type="project" value="TreeGrafter"/>
</dbReference>
<dbReference type="InterPro" id="IPR004582">
    <property type="entry name" value="Checkpoint_prot_Rad17_Rad24"/>
</dbReference>
<accession>A0A176VLZ1</accession>
<name>A0A176VLZ1_MARPO</name>
<evidence type="ECO:0000256" key="3">
    <source>
        <dbReference type="ARBA" id="ARBA00022741"/>
    </source>
</evidence>
<evidence type="ECO:0000313" key="9">
    <source>
        <dbReference type="EMBL" id="OAE21969.1"/>
    </source>
</evidence>
<protein>
    <submittedName>
        <fullName evidence="9">Uncharacterized protein</fullName>
    </submittedName>
</protein>
<dbReference type="PANTHER" id="PTHR12172">
    <property type="entry name" value="CELL CYCLE CHECKPOINT PROTEIN RAD17"/>
    <property type="match status" value="1"/>
</dbReference>
<dbReference type="GO" id="GO:0003682">
    <property type="term" value="F:chromatin binding"/>
    <property type="evidence" value="ECO:0007669"/>
    <property type="project" value="TreeGrafter"/>
</dbReference>
<keyword evidence="7" id="KW-0131">Cell cycle</keyword>
<comment type="subcellular location">
    <subcellularLocation>
        <location evidence="1">Nucleus</location>
    </subcellularLocation>
</comment>
<dbReference type="GO" id="GO:0000077">
    <property type="term" value="P:DNA damage checkpoint signaling"/>
    <property type="evidence" value="ECO:0007669"/>
    <property type="project" value="TreeGrafter"/>
</dbReference>
<evidence type="ECO:0000256" key="1">
    <source>
        <dbReference type="ARBA" id="ARBA00004123"/>
    </source>
</evidence>
<keyword evidence="10" id="KW-1185">Reference proteome</keyword>
<keyword evidence="4" id="KW-0227">DNA damage</keyword>
<evidence type="ECO:0000256" key="4">
    <source>
        <dbReference type="ARBA" id="ARBA00022763"/>
    </source>
</evidence>
<dbReference type="InterPro" id="IPR027417">
    <property type="entry name" value="P-loop_NTPase"/>
</dbReference>
<evidence type="ECO:0000313" key="10">
    <source>
        <dbReference type="Proteomes" id="UP000077202"/>
    </source>
</evidence>
<dbReference type="Proteomes" id="UP000077202">
    <property type="component" value="Unassembled WGS sequence"/>
</dbReference>
<keyword evidence="3" id="KW-0547">Nucleotide-binding</keyword>
<proteinExistence type="inferred from homology"/>
<keyword evidence="5" id="KW-0067">ATP-binding</keyword>
<evidence type="ECO:0000256" key="7">
    <source>
        <dbReference type="ARBA" id="ARBA00023306"/>
    </source>
</evidence>
<dbReference type="PANTHER" id="PTHR12172:SF0">
    <property type="entry name" value="CELL CYCLE CHECKPOINT PROTEIN RAD17"/>
    <property type="match status" value="1"/>
</dbReference>
<feature type="compositionally biased region" description="Basic and acidic residues" evidence="8">
    <location>
        <begin position="12"/>
        <end position="27"/>
    </location>
</feature>
<dbReference type="AlphaFoldDB" id="A0A176VLZ1"/>
<gene>
    <name evidence="9" type="ORF">AXG93_4382s1000</name>
</gene>
<dbReference type="GO" id="GO:0005524">
    <property type="term" value="F:ATP binding"/>
    <property type="evidence" value="ECO:0007669"/>
    <property type="project" value="UniProtKB-KW"/>
</dbReference>
<feature type="region of interest" description="Disordered" evidence="8">
    <location>
        <begin position="1"/>
        <end position="84"/>
    </location>
</feature>
<comment type="caution">
    <text evidence="9">The sequence shown here is derived from an EMBL/GenBank/DDBJ whole genome shotgun (WGS) entry which is preliminary data.</text>
</comment>
<dbReference type="SUPFAM" id="SSF52540">
    <property type="entry name" value="P-loop containing nucleoside triphosphate hydrolases"/>
    <property type="match status" value="1"/>
</dbReference>
<evidence type="ECO:0000256" key="6">
    <source>
        <dbReference type="ARBA" id="ARBA00023242"/>
    </source>
</evidence>
<evidence type="ECO:0000256" key="2">
    <source>
        <dbReference type="ARBA" id="ARBA00006168"/>
    </source>
</evidence>
<organism evidence="9 10">
    <name type="scientific">Marchantia polymorpha subsp. ruderalis</name>
    <dbReference type="NCBI Taxonomy" id="1480154"/>
    <lineage>
        <taxon>Eukaryota</taxon>
        <taxon>Viridiplantae</taxon>
        <taxon>Streptophyta</taxon>
        <taxon>Embryophyta</taxon>
        <taxon>Marchantiophyta</taxon>
        <taxon>Marchantiopsida</taxon>
        <taxon>Marchantiidae</taxon>
        <taxon>Marchantiales</taxon>
        <taxon>Marchantiaceae</taxon>
        <taxon>Marchantia</taxon>
    </lineage>
</organism>
<evidence type="ECO:0000256" key="5">
    <source>
        <dbReference type="ARBA" id="ARBA00022840"/>
    </source>
</evidence>
<keyword evidence="6" id="KW-0539">Nucleus</keyword>